<protein>
    <submittedName>
        <fullName evidence="1">Uncharacterized protein</fullName>
    </submittedName>
</protein>
<gene>
    <name evidence="1" type="ORF">GDO78_002270</name>
</gene>
<accession>A0A8J6EY35</accession>
<evidence type="ECO:0000313" key="2">
    <source>
        <dbReference type="Proteomes" id="UP000770717"/>
    </source>
</evidence>
<name>A0A8J6EY35_ELECQ</name>
<sequence length="82" mass="9393">MSCCSLGLRASGWFCRGKLPLPNHSGYVHMQQVCCGNSCHINRCRPPQWGYFWRMCLDFCKPVQMKRMDTETSATKLPGHIV</sequence>
<evidence type="ECO:0000313" key="1">
    <source>
        <dbReference type="EMBL" id="KAG9476786.1"/>
    </source>
</evidence>
<comment type="caution">
    <text evidence="1">The sequence shown here is derived from an EMBL/GenBank/DDBJ whole genome shotgun (WGS) entry which is preliminary data.</text>
</comment>
<dbReference type="AlphaFoldDB" id="A0A8J6EY35"/>
<organism evidence="1 2">
    <name type="scientific">Eleutherodactylus coqui</name>
    <name type="common">Puerto Rican coqui</name>
    <dbReference type="NCBI Taxonomy" id="57060"/>
    <lineage>
        <taxon>Eukaryota</taxon>
        <taxon>Metazoa</taxon>
        <taxon>Chordata</taxon>
        <taxon>Craniata</taxon>
        <taxon>Vertebrata</taxon>
        <taxon>Euteleostomi</taxon>
        <taxon>Amphibia</taxon>
        <taxon>Batrachia</taxon>
        <taxon>Anura</taxon>
        <taxon>Neobatrachia</taxon>
        <taxon>Hyloidea</taxon>
        <taxon>Eleutherodactylidae</taxon>
        <taxon>Eleutherodactylinae</taxon>
        <taxon>Eleutherodactylus</taxon>
        <taxon>Eleutherodactylus</taxon>
    </lineage>
</organism>
<keyword evidence="2" id="KW-1185">Reference proteome</keyword>
<reference evidence="1" key="1">
    <citation type="thesis" date="2020" institute="ProQuest LLC" country="789 East Eisenhower Parkway, Ann Arbor, MI, USA">
        <title>Comparative Genomics and Chromosome Evolution.</title>
        <authorList>
            <person name="Mudd A.B."/>
        </authorList>
    </citation>
    <scope>NUCLEOTIDE SEQUENCE</scope>
    <source>
        <strain evidence="1">HN-11 Male</strain>
        <tissue evidence="1">Kidney and liver</tissue>
    </source>
</reference>
<proteinExistence type="predicted"/>
<dbReference type="Proteomes" id="UP000770717">
    <property type="component" value="Unassembled WGS sequence"/>
</dbReference>
<dbReference type="EMBL" id="WNTK01000010">
    <property type="protein sequence ID" value="KAG9476786.1"/>
    <property type="molecule type" value="Genomic_DNA"/>
</dbReference>